<dbReference type="EMBL" id="JACYXT010000016">
    <property type="protein sequence ID" value="MBD9727681.1"/>
    <property type="molecule type" value="Genomic_DNA"/>
</dbReference>
<feature type="compositionally biased region" description="Low complexity" evidence="1">
    <location>
        <begin position="14"/>
        <end position="23"/>
    </location>
</feature>
<protein>
    <submittedName>
        <fullName evidence="2">Uncharacterized protein</fullName>
    </submittedName>
</protein>
<dbReference type="AlphaFoldDB" id="A0A927L7T3"/>
<accession>A0A927L7T3</accession>
<comment type="caution">
    <text evidence="2">The sequence shown here is derived from an EMBL/GenBank/DDBJ whole genome shotgun (WGS) entry which is preliminary data.</text>
</comment>
<evidence type="ECO:0000256" key="1">
    <source>
        <dbReference type="SAM" id="MobiDB-lite"/>
    </source>
</evidence>
<dbReference type="Proteomes" id="UP000661025">
    <property type="component" value="Unassembled WGS sequence"/>
</dbReference>
<feature type="compositionally biased region" description="Basic and acidic residues" evidence="1">
    <location>
        <begin position="37"/>
        <end position="47"/>
    </location>
</feature>
<gene>
    <name evidence="2" type="ORF">IHE70_31780</name>
</gene>
<feature type="region of interest" description="Disordered" evidence="1">
    <location>
        <begin position="142"/>
        <end position="178"/>
    </location>
</feature>
<feature type="region of interest" description="Disordered" evidence="1">
    <location>
        <begin position="1"/>
        <end position="49"/>
    </location>
</feature>
<feature type="compositionally biased region" description="Basic and acidic residues" evidence="1">
    <location>
        <begin position="1"/>
        <end position="13"/>
    </location>
</feature>
<reference evidence="2" key="1">
    <citation type="submission" date="2020-09" db="EMBL/GenBank/DDBJ databases">
        <title>Streptomyces canutascabiei sp. nov., which causes potato common scab and is distributed across the world.</title>
        <authorList>
            <person name="Nguyen H.P."/>
            <person name="Weisberg A.J."/>
            <person name="Chang J.H."/>
            <person name="Clarke C.R."/>
        </authorList>
    </citation>
    <scope>NUCLEOTIDE SEQUENCE</scope>
    <source>
        <strain evidence="2">ID-01-6.2a</strain>
    </source>
</reference>
<sequence>MNGPRHAPDHPAHAPDSPTPRSQAARHRSASASPSSHEPHPPPRPRAEVTVNELTGTVSWRTRAAALRSAGLGPSHATEEGAAPIPTHPAVVRAALGVDVGALTPERLGGQLARLGALRSAVAADLVHGTGLPTSVASRLRSTAATPAHTHALTTRHTAAATHRPPAPASAPGRRPSR</sequence>
<evidence type="ECO:0000313" key="2">
    <source>
        <dbReference type="EMBL" id="MBD9727681.1"/>
    </source>
</evidence>
<organism evidence="2 3">
    <name type="scientific">Streptomyces caniscabiei</name>
    <dbReference type="NCBI Taxonomy" id="2746961"/>
    <lineage>
        <taxon>Bacteria</taxon>
        <taxon>Bacillati</taxon>
        <taxon>Actinomycetota</taxon>
        <taxon>Actinomycetes</taxon>
        <taxon>Kitasatosporales</taxon>
        <taxon>Streptomycetaceae</taxon>
        <taxon>Streptomyces</taxon>
    </lineage>
</organism>
<evidence type="ECO:0000313" key="3">
    <source>
        <dbReference type="Proteomes" id="UP000661025"/>
    </source>
</evidence>
<name>A0A927L7T3_9ACTN</name>
<proteinExistence type="predicted"/>